<evidence type="ECO:0000313" key="1">
    <source>
        <dbReference type="EMBL" id="OIW22274.1"/>
    </source>
</evidence>
<accession>A0A1J7J429</accession>
<dbReference type="EMBL" id="KV875125">
    <property type="protein sequence ID" value="OIW22274.1"/>
    <property type="molecule type" value="Genomic_DNA"/>
</dbReference>
<gene>
    <name evidence="1" type="ORF">CONLIGDRAFT_587530</name>
</gene>
<proteinExistence type="predicted"/>
<feature type="non-terminal residue" evidence="1">
    <location>
        <position position="1"/>
    </location>
</feature>
<sequence length="103" mass="11592">KIKTYNTRDSPVVTHPSTSLAIICLSMGERTGSRAFRYLWSYVEEEGGRLVYQSCLPSHKGMLSVNTKSPWPEMASQDLRKKSIWYILANGCYPISCCPSLLS</sequence>
<dbReference type="OrthoDB" id="4896007at2759"/>
<dbReference type="Proteomes" id="UP000182658">
    <property type="component" value="Unassembled WGS sequence"/>
</dbReference>
<dbReference type="InParanoid" id="A0A1J7J429"/>
<name>A0A1J7J429_9PEZI</name>
<organism evidence="1 2">
    <name type="scientific">Coniochaeta ligniaria NRRL 30616</name>
    <dbReference type="NCBI Taxonomy" id="1408157"/>
    <lineage>
        <taxon>Eukaryota</taxon>
        <taxon>Fungi</taxon>
        <taxon>Dikarya</taxon>
        <taxon>Ascomycota</taxon>
        <taxon>Pezizomycotina</taxon>
        <taxon>Sordariomycetes</taxon>
        <taxon>Sordariomycetidae</taxon>
        <taxon>Coniochaetales</taxon>
        <taxon>Coniochaetaceae</taxon>
        <taxon>Coniochaeta</taxon>
    </lineage>
</organism>
<evidence type="ECO:0000313" key="2">
    <source>
        <dbReference type="Proteomes" id="UP000182658"/>
    </source>
</evidence>
<protein>
    <submittedName>
        <fullName evidence="1">Uncharacterized protein</fullName>
    </submittedName>
</protein>
<keyword evidence="2" id="KW-1185">Reference proteome</keyword>
<reference evidence="1 2" key="1">
    <citation type="submission" date="2016-10" db="EMBL/GenBank/DDBJ databases">
        <title>Draft genome sequence of Coniochaeta ligniaria NRRL30616, a lignocellulolytic fungus for bioabatement of inhibitors in plant biomass hydrolysates.</title>
        <authorList>
            <consortium name="DOE Joint Genome Institute"/>
            <person name="Jimenez D.J."/>
            <person name="Hector R.E."/>
            <person name="Riley R."/>
            <person name="Sun H."/>
            <person name="Grigoriev I.V."/>
            <person name="Van Elsas J.D."/>
            <person name="Nichols N.N."/>
        </authorList>
    </citation>
    <scope>NUCLEOTIDE SEQUENCE [LARGE SCALE GENOMIC DNA]</scope>
    <source>
        <strain evidence="1 2">NRRL 30616</strain>
    </source>
</reference>
<dbReference type="AlphaFoldDB" id="A0A1J7J429"/>